<dbReference type="InterPro" id="IPR039697">
    <property type="entry name" value="Alcohol_dehydrogenase_Fe"/>
</dbReference>
<evidence type="ECO:0000259" key="2">
    <source>
        <dbReference type="Pfam" id="PF25137"/>
    </source>
</evidence>
<protein>
    <submittedName>
        <fullName evidence="3">Putative hydroxyacid-oxoacid transhydrogenase, mitochondrial</fullName>
    </submittedName>
</protein>
<feature type="domain" description="Fe-containing alcohol dehydrogenase-like C-terminal" evidence="2">
    <location>
        <begin position="4"/>
        <end position="102"/>
    </location>
</feature>
<dbReference type="PANTHER" id="PTHR11496:SF83">
    <property type="entry name" value="HYDROXYACID-OXOACID TRANSHYDROGENASE, MITOCHONDRIAL"/>
    <property type="match status" value="1"/>
</dbReference>
<feature type="region of interest" description="Disordered" evidence="1">
    <location>
        <begin position="86"/>
        <end position="105"/>
    </location>
</feature>
<evidence type="ECO:0000256" key="1">
    <source>
        <dbReference type="SAM" id="MobiDB-lite"/>
    </source>
</evidence>
<dbReference type="GO" id="GO:0005739">
    <property type="term" value="C:mitochondrion"/>
    <property type="evidence" value="ECO:0007669"/>
    <property type="project" value="TreeGrafter"/>
</dbReference>
<dbReference type="PANTHER" id="PTHR11496">
    <property type="entry name" value="ALCOHOL DEHYDROGENASE"/>
    <property type="match status" value="1"/>
</dbReference>
<gene>
    <name evidence="3" type="primary">HOT</name>
</gene>
<accession>V5I6A8</accession>
<dbReference type="AlphaFoldDB" id="V5I6A8"/>
<dbReference type="Gene3D" id="1.20.1090.10">
    <property type="entry name" value="Dehydroquinate synthase-like - alpha domain"/>
    <property type="match status" value="1"/>
</dbReference>
<sequence length="105" mass="11587">MSSPAVFEFTASASPERHLEAAELLGVDIRNAKKGDAGTILSDTLRKYMSIMKIENGLSALGFIKDDIPQLVKGTLPQNRITELAPREQSEEDLSNLFEKSMTVY</sequence>
<reference evidence="3" key="1">
    <citation type="submission" date="2013-07" db="EMBL/GenBank/DDBJ databases">
        <title>Midgut Transcriptome Profiling of Anoplphora glabripennis, a Lignocellulose Degrading, Wood-Boring Cerambycid.</title>
        <authorList>
            <person name="Scully E.D."/>
            <person name="Hoover K."/>
            <person name="Carlson J.E."/>
            <person name="Tien M."/>
            <person name="Geib S.M."/>
        </authorList>
    </citation>
    <scope>NUCLEOTIDE SEQUENCE</scope>
</reference>
<dbReference type="EMBL" id="GALX01008510">
    <property type="protein sequence ID" value="JAB59956.1"/>
    <property type="molecule type" value="Transcribed_RNA"/>
</dbReference>
<dbReference type="Pfam" id="PF25137">
    <property type="entry name" value="ADH_Fe_C"/>
    <property type="match status" value="1"/>
</dbReference>
<proteinExistence type="predicted"/>
<dbReference type="InterPro" id="IPR056798">
    <property type="entry name" value="ADH_Fe_C"/>
</dbReference>
<name>V5I6A8_ANOGL</name>
<dbReference type="SUPFAM" id="SSF56796">
    <property type="entry name" value="Dehydroquinate synthase-like"/>
    <property type="match status" value="1"/>
</dbReference>
<evidence type="ECO:0000313" key="3">
    <source>
        <dbReference type="EMBL" id="JAB59956.1"/>
    </source>
</evidence>
<organism evidence="3">
    <name type="scientific">Anoplophora glabripennis</name>
    <name type="common">Asian longhorn beetle</name>
    <name type="synonym">Anoplophora nobilis</name>
    <dbReference type="NCBI Taxonomy" id="217634"/>
    <lineage>
        <taxon>Eukaryota</taxon>
        <taxon>Metazoa</taxon>
        <taxon>Ecdysozoa</taxon>
        <taxon>Arthropoda</taxon>
        <taxon>Hexapoda</taxon>
        <taxon>Insecta</taxon>
        <taxon>Pterygota</taxon>
        <taxon>Neoptera</taxon>
        <taxon>Endopterygota</taxon>
        <taxon>Coleoptera</taxon>
        <taxon>Polyphaga</taxon>
        <taxon>Cucujiformia</taxon>
        <taxon>Chrysomeloidea</taxon>
        <taxon>Cerambycidae</taxon>
        <taxon>Lamiinae</taxon>
        <taxon>Lamiini</taxon>
        <taxon>Anoplophora</taxon>
    </lineage>
</organism>
<dbReference type="GO" id="GO:0004022">
    <property type="term" value="F:alcohol dehydrogenase (NAD+) activity"/>
    <property type="evidence" value="ECO:0007669"/>
    <property type="project" value="TreeGrafter"/>
</dbReference>
<dbReference type="OrthoDB" id="339764at2759"/>